<comment type="cofactor">
    <cofactor evidence="1">
        <name>heme</name>
        <dbReference type="ChEBI" id="CHEBI:30413"/>
    </cofactor>
</comment>
<evidence type="ECO:0000256" key="5">
    <source>
        <dbReference type="ARBA" id="ARBA00023002"/>
    </source>
</evidence>
<reference evidence="10" key="1">
    <citation type="submission" date="2020-07" db="EMBL/GenBank/DDBJ databases">
        <title>novel species isolated from the respiratory tract of Marmot.</title>
        <authorList>
            <person name="Zhang G."/>
        </authorList>
    </citation>
    <scope>NUCLEOTIDE SEQUENCE [LARGE SCALE GENOMIC DNA]</scope>
    <source>
        <strain evidence="10">686</strain>
    </source>
</reference>
<dbReference type="EMBL" id="CP059491">
    <property type="protein sequence ID" value="QMT03132.1"/>
    <property type="molecule type" value="Genomic_DNA"/>
</dbReference>
<dbReference type="Pfam" id="PF00067">
    <property type="entry name" value="p450"/>
    <property type="match status" value="1"/>
</dbReference>
<keyword evidence="3 8" id="KW-0349">Heme</keyword>
<dbReference type="InterPro" id="IPR001128">
    <property type="entry name" value="Cyt_P450"/>
</dbReference>
<dbReference type="PANTHER" id="PTHR46696">
    <property type="entry name" value="P450, PUTATIVE (EUROFUNG)-RELATED"/>
    <property type="match status" value="1"/>
</dbReference>
<dbReference type="SUPFAM" id="SSF48264">
    <property type="entry name" value="Cytochrome P450"/>
    <property type="match status" value="1"/>
</dbReference>
<dbReference type="InterPro" id="IPR002397">
    <property type="entry name" value="Cyt_P450_B"/>
</dbReference>
<proteinExistence type="inferred from homology"/>
<dbReference type="InterPro" id="IPR036396">
    <property type="entry name" value="Cyt_P450_sf"/>
</dbReference>
<dbReference type="Proteomes" id="UP000515663">
    <property type="component" value="Chromosome"/>
</dbReference>
<dbReference type="GO" id="GO:0005506">
    <property type="term" value="F:iron ion binding"/>
    <property type="evidence" value="ECO:0007669"/>
    <property type="project" value="InterPro"/>
</dbReference>
<dbReference type="GO" id="GO:0004497">
    <property type="term" value="F:monooxygenase activity"/>
    <property type="evidence" value="ECO:0007669"/>
    <property type="project" value="UniProtKB-KW"/>
</dbReference>
<evidence type="ECO:0000313" key="9">
    <source>
        <dbReference type="EMBL" id="QMT03132.1"/>
    </source>
</evidence>
<dbReference type="PANTHER" id="PTHR46696:SF1">
    <property type="entry name" value="CYTOCHROME P450 YJIB-RELATED"/>
    <property type="match status" value="1"/>
</dbReference>
<evidence type="ECO:0000256" key="3">
    <source>
        <dbReference type="ARBA" id="ARBA00022617"/>
    </source>
</evidence>
<dbReference type="CDD" id="cd20625">
    <property type="entry name" value="CYP164-like"/>
    <property type="match status" value="1"/>
</dbReference>
<evidence type="ECO:0000256" key="7">
    <source>
        <dbReference type="ARBA" id="ARBA00023033"/>
    </source>
</evidence>
<dbReference type="GO" id="GO:0020037">
    <property type="term" value="F:heme binding"/>
    <property type="evidence" value="ECO:0007669"/>
    <property type="project" value="InterPro"/>
</dbReference>
<keyword evidence="7 8" id="KW-0503">Monooxygenase</keyword>
<protein>
    <submittedName>
        <fullName evidence="9">Cytochrome P450</fullName>
    </submittedName>
</protein>
<dbReference type="FunFam" id="1.10.630.10:FF:000018">
    <property type="entry name" value="Cytochrome P450 monooxygenase"/>
    <property type="match status" value="1"/>
</dbReference>
<evidence type="ECO:0000256" key="6">
    <source>
        <dbReference type="ARBA" id="ARBA00023004"/>
    </source>
</evidence>
<sequence length="421" mass="46751">MSTSEVEVSSVDLLDPAALADPYPMFAALREDDPVHWNAKYRSWFITSFSDVTEALKEPRFTSNRITPYREKVLSRPGTDPLLREAFGVLDNWMVFKDPPDHTRLRRLLSRAFTPRSVSRMRPAIETIANELLDKVIARGDSHIDLIGDYAYPLTASVIAEMLGVPRQDRGRFKDWSDQISGLVFGSLGDEDRHRRGAQGMTELTGYLGDLVEAHERRPSDDLLSMLIAARENDDSLSHDEVIATGVLLLFAGHETTTNLIGNGISALLEHPAQQAALDRTDPAAVNGLVEELLRFDGPAKSVVRLVTEDMVWRGKRMSAGERVFLFLSSANRDPDAFEHPETFDISRRPGRQLGFSAGLHYCLGAPLARLETAIAVPTVIDRLPGLSPDPDDPISWAPTLLTRGMTRFPARYELPSGPAR</sequence>
<dbReference type="InterPro" id="IPR017972">
    <property type="entry name" value="Cyt_P450_CS"/>
</dbReference>
<dbReference type="PROSITE" id="PS00086">
    <property type="entry name" value="CYTOCHROME_P450"/>
    <property type="match status" value="1"/>
</dbReference>
<dbReference type="PRINTS" id="PR00359">
    <property type="entry name" value="BP450"/>
</dbReference>
<organism evidence="9 10">
    <name type="scientific">Gordonia jinghuaiqii</name>
    <dbReference type="NCBI Taxonomy" id="2758710"/>
    <lineage>
        <taxon>Bacteria</taxon>
        <taxon>Bacillati</taxon>
        <taxon>Actinomycetota</taxon>
        <taxon>Actinomycetes</taxon>
        <taxon>Mycobacteriales</taxon>
        <taxon>Gordoniaceae</taxon>
        <taxon>Gordonia</taxon>
    </lineage>
</organism>
<keyword evidence="10" id="KW-1185">Reference proteome</keyword>
<dbReference type="KEGG" id="gji:H1R19_08485"/>
<evidence type="ECO:0000256" key="2">
    <source>
        <dbReference type="ARBA" id="ARBA00010617"/>
    </source>
</evidence>
<keyword evidence="6 8" id="KW-0408">Iron</keyword>
<evidence type="ECO:0000313" key="10">
    <source>
        <dbReference type="Proteomes" id="UP000515663"/>
    </source>
</evidence>
<evidence type="ECO:0000256" key="4">
    <source>
        <dbReference type="ARBA" id="ARBA00022723"/>
    </source>
</evidence>
<comment type="similarity">
    <text evidence="2 8">Belongs to the cytochrome P450 family.</text>
</comment>
<dbReference type="AlphaFoldDB" id="A0A7D7R4Z8"/>
<dbReference type="Gene3D" id="1.10.630.10">
    <property type="entry name" value="Cytochrome P450"/>
    <property type="match status" value="1"/>
</dbReference>
<accession>A0A7D7R4Z8</accession>
<gene>
    <name evidence="9" type="ORF">H1R19_08485</name>
</gene>
<name>A0A7D7R4Z8_9ACTN</name>
<dbReference type="GO" id="GO:0016705">
    <property type="term" value="F:oxidoreductase activity, acting on paired donors, with incorporation or reduction of molecular oxygen"/>
    <property type="evidence" value="ECO:0007669"/>
    <property type="project" value="InterPro"/>
</dbReference>
<evidence type="ECO:0000256" key="1">
    <source>
        <dbReference type="ARBA" id="ARBA00001971"/>
    </source>
</evidence>
<evidence type="ECO:0000256" key="8">
    <source>
        <dbReference type="RuleBase" id="RU000461"/>
    </source>
</evidence>
<dbReference type="RefSeq" id="WP_188331594.1">
    <property type="nucleotide sequence ID" value="NZ_CP059491.1"/>
</dbReference>
<keyword evidence="4 8" id="KW-0479">Metal-binding</keyword>
<keyword evidence="5 8" id="KW-0560">Oxidoreductase</keyword>